<comment type="caution">
    <text evidence="1">The sequence shown here is derived from an EMBL/GenBank/DDBJ whole genome shotgun (WGS) entry which is preliminary data.</text>
</comment>
<protein>
    <submittedName>
        <fullName evidence="1">Uncharacterized protein</fullName>
    </submittedName>
</protein>
<dbReference type="RefSeq" id="WP_053908795.1">
    <property type="nucleotide sequence ID" value="NZ_CAWMUS010000023.1"/>
</dbReference>
<gene>
    <name evidence="1" type="ORF">M992_2392</name>
</gene>
<dbReference type="Proteomes" id="UP000053226">
    <property type="component" value="Unassembled WGS sequence"/>
</dbReference>
<evidence type="ECO:0000313" key="1">
    <source>
        <dbReference type="EMBL" id="KPD02211.1"/>
    </source>
</evidence>
<dbReference type="AlphaFoldDB" id="A0A0N0I9X3"/>
<evidence type="ECO:0000313" key="2">
    <source>
        <dbReference type="Proteomes" id="UP000053226"/>
    </source>
</evidence>
<reference evidence="1 2" key="1">
    <citation type="submission" date="2015-07" db="EMBL/GenBank/DDBJ databases">
        <title>ATOL: Assembling a taxonomically balanced genome-scale reconstruction of the evolutionary history of the Enterobacteriaceae.</title>
        <authorList>
            <person name="Plunkett G.III."/>
            <person name="Neeno-Eckwall E.C."/>
            <person name="Glasner J.D."/>
            <person name="Perna N.T."/>
        </authorList>
    </citation>
    <scope>NUCLEOTIDE SEQUENCE [LARGE SCALE GENOMIC DNA]</scope>
    <source>
        <strain evidence="1 2">ATCC 35017</strain>
    </source>
</reference>
<proteinExistence type="predicted"/>
<dbReference type="OrthoDB" id="6630808at2"/>
<sequence>MAEWIKFINALGKTQTSKEVKQLCLSINEVADISSDPIEFNDALGRTTYYAFVLSGIEIGFRENVLNHVHFYFNDDDGYGRYKDKLISDICAGWNKKDVIRALGEPLQEGGGNVDMLLGHIDLWIKYQYQNYDLNFQFKLDNTLSRCSLILR</sequence>
<dbReference type="EMBL" id="LGAA01000023">
    <property type="protein sequence ID" value="KPD02211.1"/>
    <property type="molecule type" value="Genomic_DNA"/>
</dbReference>
<accession>A0A0N0I9X3</accession>
<organism evidence="1 2">
    <name type="scientific">Moellerella wisconsensis ATCC 35017</name>
    <dbReference type="NCBI Taxonomy" id="1354267"/>
    <lineage>
        <taxon>Bacteria</taxon>
        <taxon>Pseudomonadati</taxon>
        <taxon>Pseudomonadota</taxon>
        <taxon>Gammaproteobacteria</taxon>
        <taxon>Enterobacterales</taxon>
        <taxon>Morganellaceae</taxon>
        <taxon>Moellerella</taxon>
    </lineage>
</organism>
<keyword evidence="2" id="KW-1185">Reference proteome</keyword>
<name>A0A0N0I9X3_9GAMM</name>